<comment type="caution">
    <text evidence="2">The sequence shown here is derived from an EMBL/GenBank/DDBJ whole genome shotgun (WGS) entry which is preliminary data.</text>
</comment>
<dbReference type="PANTHER" id="PTHR43581:SF4">
    <property type="entry name" value="ATP_GTP PHOSPHATASE"/>
    <property type="match status" value="1"/>
</dbReference>
<dbReference type="PANTHER" id="PTHR43581">
    <property type="entry name" value="ATP/GTP PHOSPHATASE"/>
    <property type="match status" value="1"/>
</dbReference>
<dbReference type="Gene3D" id="3.40.50.300">
    <property type="entry name" value="P-loop containing nucleotide triphosphate hydrolases"/>
    <property type="match status" value="1"/>
</dbReference>
<dbReference type="InterPro" id="IPR051396">
    <property type="entry name" value="Bact_Antivir_Def_Nuclease"/>
</dbReference>
<dbReference type="Pfam" id="PF13304">
    <property type="entry name" value="AAA_21"/>
    <property type="match status" value="1"/>
</dbReference>
<evidence type="ECO:0000313" key="2">
    <source>
        <dbReference type="EMBL" id="MQU44632.1"/>
    </source>
</evidence>
<name>A0A6I1X016_9PSED</name>
<sequence>MKRRDTIINNAEALAFKIEGHKVIAENCNSGLEIIDLHERMIILVRETSEVLKEVDVSDNYLNQFEQQISDVSTAFPFLNQIDNPDFVGENNRDSLRLTILGSRANLNAVLKQIQFNHEIFNKLGFFQHNIVAIGANGSGKTTLANELKRYLPQHGVVISAQKILLIPTFSGISNINSTSQKLSSAQVADKTYKSTYSTEGGGNAYGLLVQLGGEFHVLLDNLLAERSAARNQYCEAAVSSKEYRDVPETKLDRALNIWNSLLPHRTISCSDGINITLNMASGETYPAYQMSDGEKVLLFLVAQVLQAPASGFIVVDEPEMYLHKTIVDKLWDTLEAERSDCIFVYLTHDLHFATSRVGSKKIWIKSFKHPNLWEIEGVPDNELPEQLLLELLGSRKNILFCEGTHNSLDVKLFSILFPHLTICPVDSCFDVINYTKAFNKLPMVATKALGLIDSDYHDSQRLTSLTSESIYSYSMAEIENLLLDEGFLNVIARQLLKDKSVTDSIKQDILDKLREDIELQVSNYVSAKINYYFRSSHVTRGRNANEIQEHFASFIGAVDIPAWHDERKQELQKIISEKNYSRALQVYNNKGLKAIVQRHLKISDFSDMAVRVLIEKSETRCILKRHFPVLLSEA</sequence>
<dbReference type="SUPFAM" id="SSF52540">
    <property type="entry name" value="P-loop containing nucleoside triphosphate hydrolases"/>
    <property type="match status" value="1"/>
</dbReference>
<dbReference type="InterPro" id="IPR003593">
    <property type="entry name" value="AAA+_ATPase"/>
</dbReference>
<dbReference type="Proteomes" id="UP000466863">
    <property type="component" value="Unassembled WGS sequence"/>
</dbReference>
<accession>A0A6I1X016</accession>
<dbReference type="EMBL" id="WIVV01000105">
    <property type="protein sequence ID" value="MQU44632.1"/>
    <property type="molecule type" value="Genomic_DNA"/>
</dbReference>
<gene>
    <name evidence="2" type="ORF">GHO28_19285</name>
</gene>
<dbReference type="InterPro" id="IPR003959">
    <property type="entry name" value="ATPase_AAA_core"/>
</dbReference>
<dbReference type="Pfam" id="PF14491">
    <property type="entry name" value="DUF4435"/>
    <property type="match status" value="1"/>
</dbReference>
<dbReference type="GO" id="GO:0016887">
    <property type="term" value="F:ATP hydrolysis activity"/>
    <property type="evidence" value="ECO:0007669"/>
    <property type="project" value="InterPro"/>
</dbReference>
<dbReference type="RefSeq" id="WP_153356939.1">
    <property type="nucleotide sequence ID" value="NZ_CP181271.1"/>
</dbReference>
<protein>
    <submittedName>
        <fullName evidence="2">AAA family ATPase</fullName>
    </submittedName>
</protein>
<evidence type="ECO:0000313" key="3">
    <source>
        <dbReference type="Proteomes" id="UP000466863"/>
    </source>
</evidence>
<feature type="domain" description="AAA+ ATPase" evidence="1">
    <location>
        <begin position="127"/>
        <end position="369"/>
    </location>
</feature>
<dbReference type="InterPro" id="IPR029492">
    <property type="entry name" value="DUF4435"/>
</dbReference>
<dbReference type="SMART" id="SM00382">
    <property type="entry name" value="AAA"/>
    <property type="match status" value="1"/>
</dbReference>
<dbReference type="AlphaFoldDB" id="A0A6I1X016"/>
<proteinExistence type="predicted"/>
<dbReference type="GO" id="GO:0005524">
    <property type="term" value="F:ATP binding"/>
    <property type="evidence" value="ECO:0007669"/>
    <property type="project" value="InterPro"/>
</dbReference>
<evidence type="ECO:0000259" key="1">
    <source>
        <dbReference type="SMART" id="SM00382"/>
    </source>
</evidence>
<dbReference type="InterPro" id="IPR027417">
    <property type="entry name" value="P-loop_NTPase"/>
</dbReference>
<reference evidence="2 3" key="1">
    <citation type="submission" date="2019-10" db="EMBL/GenBank/DDBJ databases">
        <title>Evaluation of single-gene subtyping targets for Pseudomonas.</title>
        <authorList>
            <person name="Reichler S.J."/>
            <person name="Orsi R.H."/>
            <person name="Wiedmann M."/>
            <person name="Martin N.H."/>
            <person name="Murphy S.I."/>
        </authorList>
    </citation>
    <scope>NUCLEOTIDE SEQUENCE [LARGE SCALE GENOMIC DNA]</scope>
    <source>
        <strain evidence="2 3">FSL R10-1876</strain>
    </source>
</reference>
<organism evidence="2 3">
    <name type="scientific">Pseudomonas helleri</name>
    <dbReference type="NCBI Taxonomy" id="1608996"/>
    <lineage>
        <taxon>Bacteria</taxon>
        <taxon>Pseudomonadati</taxon>
        <taxon>Pseudomonadota</taxon>
        <taxon>Gammaproteobacteria</taxon>
        <taxon>Pseudomonadales</taxon>
        <taxon>Pseudomonadaceae</taxon>
        <taxon>Pseudomonas</taxon>
    </lineage>
</organism>